<feature type="region of interest" description="Disordered" evidence="4">
    <location>
        <begin position="22"/>
        <end position="104"/>
    </location>
</feature>
<dbReference type="OrthoDB" id="26525at2759"/>
<dbReference type="STRING" id="105231.A0A1Y1IIJ4"/>
<dbReference type="InterPro" id="IPR011992">
    <property type="entry name" value="EF-hand-dom_pair"/>
</dbReference>
<dbReference type="OMA" id="VPSACAN"/>
<feature type="compositionally biased region" description="Low complexity" evidence="4">
    <location>
        <begin position="29"/>
        <end position="41"/>
    </location>
</feature>
<feature type="domain" description="EF-hand" evidence="5">
    <location>
        <begin position="161"/>
        <end position="196"/>
    </location>
</feature>
<sequence length="309" mass="33871">MACLEGNFRGTLACSKRSMWRRSKQSIDTTSSSEVTTSERPSPSHRLAKALLRPFSRRPRPEELPQRTKSDTHLTFPNAERKLRLSKSSLDSPKETRAAENMERAPKVEVREVRKLSSPPPVGSAIEEVGTVSKAVAAAPVMSVVKPKVALPSEAEGLPEDVVNDLIAAFKYFDHNSDGCIDKEELGAVMRSLGDNPTDAELTAMITAVDQNGDGSICLGEFLNLNKMALEAGLAGDEDTELRATFDVFDLDKNGFISCEELQQVLSRLLGEPVVEAECSRMIQGVDQDGDGQVNFQEFHTMMQQVMPC</sequence>
<keyword evidence="7" id="KW-1185">Reference proteome</keyword>
<dbReference type="GO" id="GO:0005509">
    <property type="term" value="F:calcium ion binding"/>
    <property type="evidence" value="ECO:0007669"/>
    <property type="project" value="InterPro"/>
</dbReference>
<dbReference type="InterPro" id="IPR039647">
    <property type="entry name" value="EF_hand_pair_protein_CML-like"/>
</dbReference>
<name>A0A1Y1IIJ4_KLENI</name>
<dbReference type="PANTHER" id="PTHR10891">
    <property type="entry name" value="EF-HAND CALCIUM-BINDING DOMAIN CONTAINING PROTEIN"/>
    <property type="match status" value="1"/>
</dbReference>
<dbReference type="SUPFAM" id="SSF47473">
    <property type="entry name" value="EF-hand"/>
    <property type="match status" value="1"/>
</dbReference>
<evidence type="ECO:0000256" key="1">
    <source>
        <dbReference type="ARBA" id="ARBA00022723"/>
    </source>
</evidence>
<dbReference type="PROSITE" id="PS50222">
    <property type="entry name" value="EF_HAND_2"/>
    <property type="match status" value="4"/>
</dbReference>
<reference evidence="6 7" key="1">
    <citation type="journal article" date="2014" name="Nat. Commun.">
        <title>Klebsormidium flaccidum genome reveals primary factors for plant terrestrial adaptation.</title>
        <authorList>
            <person name="Hori K."/>
            <person name="Maruyama F."/>
            <person name="Fujisawa T."/>
            <person name="Togashi T."/>
            <person name="Yamamoto N."/>
            <person name="Seo M."/>
            <person name="Sato S."/>
            <person name="Yamada T."/>
            <person name="Mori H."/>
            <person name="Tajima N."/>
            <person name="Moriyama T."/>
            <person name="Ikeuchi M."/>
            <person name="Watanabe M."/>
            <person name="Wada H."/>
            <person name="Kobayashi K."/>
            <person name="Saito M."/>
            <person name="Masuda T."/>
            <person name="Sasaki-Sekimoto Y."/>
            <person name="Mashiguchi K."/>
            <person name="Awai K."/>
            <person name="Shimojima M."/>
            <person name="Masuda S."/>
            <person name="Iwai M."/>
            <person name="Nobusawa T."/>
            <person name="Narise T."/>
            <person name="Kondo S."/>
            <person name="Saito H."/>
            <person name="Sato R."/>
            <person name="Murakawa M."/>
            <person name="Ihara Y."/>
            <person name="Oshima-Yamada Y."/>
            <person name="Ohtaka K."/>
            <person name="Satoh M."/>
            <person name="Sonobe K."/>
            <person name="Ishii M."/>
            <person name="Ohtani R."/>
            <person name="Kanamori-Sato M."/>
            <person name="Honoki R."/>
            <person name="Miyazaki D."/>
            <person name="Mochizuki H."/>
            <person name="Umetsu J."/>
            <person name="Higashi K."/>
            <person name="Shibata D."/>
            <person name="Kamiya Y."/>
            <person name="Sato N."/>
            <person name="Nakamura Y."/>
            <person name="Tabata S."/>
            <person name="Ida S."/>
            <person name="Kurokawa K."/>
            <person name="Ohta H."/>
        </authorList>
    </citation>
    <scope>NUCLEOTIDE SEQUENCE [LARGE SCALE GENOMIC DNA]</scope>
    <source>
        <strain evidence="6 7">NIES-2285</strain>
    </source>
</reference>
<evidence type="ECO:0000313" key="6">
    <source>
        <dbReference type="EMBL" id="GAQ88477.1"/>
    </source>
</evidence>
<evidence type="ECO:0000256" key="4">
    <source>
        <dbReference type="SAM" id="MobiDB-lite"/>
    </source>
</evidence>
<evidence type="ECO:0000256" key="2">
    <source>
        <dbReference type="ARBA" id="ARBA00022737"/>
    </source>
</evidence>
<gene>
    <name evidence="6" type="ORF">KFL_004320030</name>
</gene>
<dbReference type="PROSITE" id="PS00018">
    <property type="entry name" value="EF_HAND_1"/>
    <property type="match status" value="4"/>
</dbReference>
<dbReference type="InterPro" id="IPR002048">
    <property type="entry name" value="EF_hand_dom"/>
</dbReference>
<dbReference type="Proteomes" id="UP000054558">
    <property type="component" value="Unassembled WGS sequence"/>
</dbReference>
<dbReference type="FunFam" id="1.10.238.10:FF:000001">
    <property type="entry name" value="Calmodulin 1"/>
    <property type="match status" value="1"/>
</dbReference>
<feature type="domain" description="EF-hand" evidence="5">
    <location>
        <begin position="274"/>
        <end position="309"/>
    </location>
</feature>
<feature type="compositionally biased region" description="Basic and acidic residues" evidence="4">
    <location>
        <begin position="59"/>
        <end position="72"/>
    </location>
</feature>
<dbReference type="InterPro" id="IPR018247">
    <property type="entry name" value="EF_Hand_1_Ca_BS"/>
</dbReference>
<evidence type="ECO:0000259" key="5">
    <source>
        <dbReference type="PROSITE" id="PS50222"/>
    </source>
</evidence>
<proteinExistence type="predicted"/>
<keyword evidence="2" id="KW-0677">Repeat</keyword>
<dbReference type="SMART" id="SM00054">
    <property type="entry name" value="EFh"/>
    <property type="match status" value="4"/>
</dbReference>
<dbReference type="AlphaFoldDB" id="A0A1Y1IIJ4"/>
<dbReference type="EMBL" id="DF237381">
    <property type="protein sequence ID" value="GAQ88477.1"/>
    <property type="molecule type" value="Genomic_DNA"/>
</dbReference>
<feature type="domain" description="EF-hand" evidence="5">
    <location>
        <begin position="197"/>
        <end position="232"/>
    </location>
</feature>
<accession>A0A1Y1IIJ4</accession>
<evidence type="ECO:0000256" key="3">
    <source>
        <dbReference type="ARBA" id="ARBA00022837"/>
    </source>
</evidence>
<dbReference type="Gene3D" id="1.10.238.10">
    <property type="entry name" value="EF-hand"/>
    <property type="match status" value="2"/>
</dbReference>
<feature type="compositionally biased region" description="Basic and acidic residues" evidence="4">
    <location>
        <begin position="92"/>
        <end position="104"/>
    </location>
</feature>
<dbReference type="Pfam" id="PF13499">
    <property type="entry name" value="EF-hand_7"/>
    <property type="match status" value="2"/>
</dbReference>
<keyword evidence="3" id="KW-0106">Calcium</keyword>
<protein>
    <submittedName>
        <fullName evidence="6">Calmodulin</fullName>
    </submittedName>
</protein>
<feature type="domain" description="EF-hand" evidence="5">
    <location>
        <begin position="237"/>
        <end position="272"/>
    </location>
</feature>
<dbReference type="CDD" id="cd00051">
    <property type="entry name" value="EFh"/>
    <property type="match status" value="2"/>
</dbReference>
<dbReference type="PRINTS" id="PR01697">
    <property type="entry name" value="PARVALBUMIN"/>
</dbReference>
<organism evidence="6 7">
    <name type="scientific">Klebsormidium nitens</name>
    <name type="common">Green alga</name>
    <name type="synonym">Ulothrix nitens</name>
    <dbReference type="NCBI Taxonomy" id="105231"/>
    <lineage>
        <taxon>Eukaryota</taxon>
        <taxon>Viridiplantae</taxon>
        <taxon>Streptophyta</taxon>
        <taxon>Klebsormidiophyceae</taxon>
        <taxon>Klebsormidiales</taxon>
        <taxon>Klebsormidiaceae</taxon>
        <taxon>Klebsormidium</taxon>
    </lineage>
</organism>
<keyword evidence="1" id="KW-0479">Metal-binding</keyword>
<evidence type="ECO:0000313" key="7">
    <source>
        <dbReference type="Proteomes" id="UP000054558"/>
    </source>
</evidence>